<dbReference type="CDD" id="cd07996">
    <property type="entry name" value="WGR_MMR_like"/>
    <property type="match status" value="1"/>
</dbReference>
<dbReference type="InterPro" id="IPR032675">
    <property type="entry name" value="LRR_dom_sf"/>
</dbReference>
<dbReference type="EMBL" id="LR586016">
    <property type="protein sequence ID" value="VIP04896.1"/>
    <property type="molecule type" value="Genomic_DNA"/>
</dbReference>
<dbReference type="Pfam" id="PF13516">
    <property type="entry name" value="LRR_6"/>
    <property type="match status" value="2"/>
</dbReference>
<dbReference type="InterPro" id="IPR008893">
    <property type="entry name" value="WGR_domain"/>
</dbReference>
<feature type="domain" description="WGR" evidence="1">
    <location>
        <begin position="1"/>
        <end position="77"/>
    </location>
</feature>
<dbReference type="AlphaFoldDB" id="A0A6C2YTT4"/>
<dbReference type="SUPFAM" id="SSF52047">
    <property type="entry name" value="RNI-like"/>
    <property type="match status" value="1"/>
</dbReference>
<dbReference type="PANTHER" id="PTHR30634">
    <property type="entry name" value="OUTER MEMBRANE LOLAB LIPOPROTEIN INSERTION APPARATUS"/>
    <property type="match status" value="1"/>
</dbReference>
<dbReference type="Gene3D" id="3.80.10.10">
    <property type="entry name" value="Ribonuclease Inhibitor"/>
    <property type="match status" value="1"/>
</dbReference>
<sequence length="490" mass="55153">MRTFTFTDAKSYKFWNIDLSGTSFTVVYGRVGTNGQTQTKSFATPEQAEKEANKLIAEKVKKGYTETTSATPIASGPVDVPTTLQSLEAARSDNPDELAAAQAYADRLIETGDPRGELIQVQISLENPDLSPAEREQFIATEQAILADYQRAWLGNAAEYFIDQRDVHEWDINQGNRNTATWRFGWLDTVSLVRCNLRLSRMLARCPMAKFLTELNISETDYEDGYTNENGDSPIPGIDDLPEEIDEYQMALHGLFSAPFLGTLKRVRFGSIEEENYDDYCPFNCHFAGDQLAQLIERMPRIEELRLFAHRVNTQKLFGLKSLTHLRVIQLYHNDNYDVKRLASNAACANLEAILFHPHALEDEPMLTVEGLEAIGKSKHLSKLRHLRYRLSDAGDDGCQVIVDTKLLKRLKQLDLRHGRITDTGLATLMASPDFKNLELLDISRNRITPDGIARLQASGVPFLASHQATGTYEPGSYEESEYLYAGDIE</sequence>
<evidence type="ECO:0000313" key="2">
    <source>
        <dbReference type="EMBL" id="VIP04896.1"/>
    </source>
</evidence>
<dbReference type="InterPro" id="IPR036930">
    <property type="entry name" value="WGR_dom_sf"/>
</dbReference>
<reference evidence="2" key="1">
    <citation type="submission" date="2019-04" db="EMBL/GenBank/DDBJ databases">
        <authorList>
            <consortium name="Science for Life Laboratories"/>
        </authorList>
    </citation>
    <scope>NUCLEOTIDE SEQUENCE</scope>
    <source>
        <strain evidence="2">MBLW1</strain>
    </source>
</reference>
<dbReference type="Gene3D" id="2.20.140.10">
    <property type="entry name" value="WGR domain"/>
    <property type="match status" value="1"/>
</dbReference>
<dbReference type="Proteomes" id="UP000464378">
    <property type="component" value="Chromosome"/>
</dbReference>
<dbReference type="SUPFAM" id="SSF142921">
    <property type="entry name" value="WGR domain-like"/>
    <property type="match status" value="1"/>
</dbReference>
<dbReference type="InterPro" id="IPR049809">
    <property type="entry name" value="YehF/YfeS-like_WGR"/>
</dbReference>
<dbReference type="EMBL" id="LR593887">
    <property type="protein sequence ID" value="VTS07151.1"/>
    <property type="molecule type" value="Genomic_DNA"/>
</dbReference>
<dbReference type="InterPro" id="IPR001611">
    <property type="entry name" value="Leu-rich_rpt"/>
</dbReference>
<accession>A0A6C2YTT4</accession>
<organism evidence="2">
    <name type="scientific">Tuwongella immobilis</name>
    <dbReference type="NCBI Taxonomy" id="692036"/>
    <lineage>
        <taxon>Bacteria</taxon>
        <taxon>Pseudomonadati</taxon>
        <taxon>Planctomycetota</taxon>
        <taxon>Planctomycetia</taxon>
        <taxon>Gemmatales</taxon>
        <taxon>Gemmataceae</taxon>
        <taxon>Tuwongella</taxon>
    </lineage>
</organism>
<dbReference type="PROSITE" id="PS51977">
    <property type="entry name" value="WGR"/>
    <property type="match status" value="1"/>
</dbReference>
<dbReference type="PANTHER" id="PTHR30634:SF13">
    <property type="entry name" value="PROTEIN YEHF"/>
    <property type="match status" value="1"/>
</dbReference>
<dbReference type="KEGG" id="tim:GMBLW1_42970"/>
<dbReference type="SMART" id="SM00773">
    <property type="entry name" value="WGR"/>
    <property type="match status" value="1"/>
</dbReference>
<dbReference type="InterPro" id="IPR050458">
    <property type="entry name" value="LolB"/>
</dbReference>
<proteinExistence type="predicted"/>
<dbReference type="Pfam" id="PF05406">
    <property type="entry name" value="WGR"/>
    <property type="match status" value="1"/>
</dbReference>
<keyword evidence="3" id="KW-1185">Reference proteome</keyword>
<evidence type="ECO:0000313" key="3">
    <source>
        <dbReference type="Proteomes" id="UP000464378"/>
    </source>
</evidence>
<dbReference type="RefSeq" id="WP_162659917.1">
    <property type="nucleotide sequence ID" value="NZ_LR593887.1"/>
</dbReference>
<dbReference type="InParanoid" id="A0A6C2YTT4"/>
<name>A0A6C2YTT4_9BACT</name>
<evidence type="ECO:0000259" key="1">
    <source>
        <dbReference type="PROSITE" id="PS51977"/>
    </source>
</evidence>
<gene>
    <name evidence="2" type="ORF">GMBLW1_42970</name>
</gene>
<protein>
    <recommendedName>
        <fullName evidence="1">WGR domain-containing protein</fullName>
    </recommendedName>
</protein>